<evidence type="ECO:0000313" key="3">
    <source>
        <dbReference type="Proteomes" id="UP000261500"/>
    </source>
</evidence>
<evidence type="ECO:0000313" key="2">
    <source>
        <dbReference type="Ensembl" id="ENSPLAP00000002787.1"/>
    </source>
</evidence>
<accession>A0A3B3TQ83</accession>
<dbReference type="AlphaFoldDB" id="A0A3B3TQ83"/>
<dbReference type="Ensembl" id="ENSPLAT00000012457.1">
    <property type="protein sequence ID" value="ENSPLAP00000002787.1"/>
    <property type="gene ID" value="ENSPLAG00000004145.1"/>
</dbReference>
<dbReference type="GeneTree" id="ENSGT00940000181233"/>
<proteinExistence type="predicted"/>
<dbReference type="Proteomes" id="UP000261500">
    <property type="component" value="Unplaced"/>
</dbReference>
<protein>
    <submittedName>
        <fullName evidence="2">Uncharacterized protein</fullName>
    </submittedName>
</protein>
<evidence type="ECO:0000256" key="1">
    <source>
        <dbReference type="SAM" id="MobiDB-lite"/>
    </source>
</evidence>
<feature type="compositionally biased region" description="Low complexity" evidence="1">
    <location>
        <begin position="79"/>
        <end position="90"/>
    </location>
</feature>
<organism evidence="2 3">
    <name type="scientific">Poecilia latipinna</name>
    <name type="common">sailfin molly</name>
    <dbReference type="NCBI Taxonomy" id="48699"/>
    <lineage>
        <taxon>Eukaryota</taxon>
        <taxon>Metazoa</taxon>
        <taxon>Chordata</taxon>
        <taxon>Craniata</taxon>
        <taxon>Vertebrata</taxon>
        <taxon>Euteleostomi</taxon>
        <taxon>Actinopterygii</taxon>
        <taxon>Neopterygii</taxon>
        <taxon>Teleostei</taxon>
        <taxon>Neoteleostei</taxon>
        <taxon>Acanthomorphata</taxon>
        <taxon>Ovalentaria</taxon>
        <taxon>Atherinomorphae</taxon>
        <taxon>Cyprinodontiformes</taxon>
        <taxon>Poeciliidae</taxon>
        <taxon>Poeciliinae</taxon>
        <taxon>Poecilia</taxon>
    </lineage>
</organism>
<feature type="region of interest" description="Disordered" evidence="1">
    <location>
        <begin position="65"/>
        <end position="90"/>
    </location>
</feature>
<keyword evidence="3" id="KW-1185">Reference proteome</keyword>
<dbReference type="Ensembl" id="ENSPLAT00000012469.1">
    <property type="protein sequence ID" value="ENSPLAP00000020858.1"/>
    <property type="gene ID" value="ENSPLAG00000004133.1"/>
</dbReference>
<reference evidence="2" key="1">
    <citation type="submission" date="2025-05" db="UniProtKB">
        <authorList>
            <consortium name="Ensembl"/>
        </authorList>
    </citation>
    <scope>IDENTIFICATION</scope>
</reference>
<sequence length="90" mass="9490">MKQIICEKIDLIHHQPELLLPSDKMQHSRSKTTNQTSCVAGCAGGSGRSSGTRSCSTCSPFWSTASSGRCAWPPAPRTSSSTGNESSCSV</sequence>
<name>A0A3B3TQ83_9TELE</name>